<organism evidence="1 2">
    <name type="scientific">Amphibiibacter pelophylacis</name>
    <dbReference type="NCBI Taxonomy" id="1799477"/>
    <lineage>
        <taxon>Bacteria</taxon>
        <taxon>Pseudomonadati</taxon>
        <taxon>Pseudomonadota</taxon>
        <taxon>Betaproteobacteria</taxon>
        <taxon>Burkholderiales</taxon>
        <taxon>Sphaerotilaceae</taxon>
        <taxon>Amphibiibacter</taxon>
    </lineage>
</organism>
<keyword evidence="1" id="KW-0378">Hydrolase</keyword>
<gene>
    <name evidence="1" type="ORF">RV045_08010</name>
</gene>
<name>A0ACC6P2E0_9BURK</name>
<protein>
    <submittedName>
        <fullName evidence="1">GH1 family beta-glucosidase</fullName>
        <ecNumber evidence="1">3.2.1.21</ecNumber>
    </submittedName>
</protein>
<proteinExistence type="predicted"/>
<dbReference type="EC" id="3.2.1.21" evidence="1"/>
<comment type="caution">
    <text evidence="1">The sequence shown here is derived from an EMBL/GenBank/DDBJ whole genome shotgun (WGS) entry which is preliminary data.</text>
</comment>
<dbReference type="Proteomes" id="UP001364695">
    <property type="component" value="Unassembled WGS sequence"/>
</dbReference>
<keyword evidence="1" id="KW-0326">Glycosidase</keyword>
<accession>A0ACC6P2E0</accession>
<sequence length="445" mass="49555">MLMKTNESMTLTRADFPQDFVWGVATSAYQIEGAVQEGGRGPSVWDVFCQKPGVIADASDGSRACEHYQRWESDVDLIASLGVNAYRFSVSWPRVQPLGEGAWNEAGFAFYDRLLSRLEALGIEAHLTLNHWDLPQALQEKGGWESRETCEHFVRYALEISRRFGSRVKSLCTHNEPWVIAVLGHEHGVFAPGIKSRRAAIQVAHHLLLSHGMALKAMREAGVKAALGIVLNLSPIYPASSSAADVAKARLDDGLNARWYLDPLFFGRYPADVMAHLGNDAPVVQAADMAMIAQPLDFLGVNYYTRNFASSGNPWDVSSTGNQVTDMGWEVYPQGLTELLCRLHADYPVPSLWVTENGAAFKDTERDGVVDDPDRVAYLQRHIQAAWNAREKGVPVGAYFAWSLMDNFEWASGYAKRFGLVYVNYQTQQRTLKSSAHWYSGFLKA</sequence>
<evidence type="ECO:0000313" key="1">
    <source>
        <dbReference type="EMBL" id="MEJ7138375.1"/>
    </source>
</evidence>
<keyword evidence="2" id="KW-1185">Reference proteome</keyword>
<evidence type="ECO:0000313" key="2">
    <source>
        <dbReference type="Proteomes" id="UP001364695"/>
    </source>
</evidence>
<reference evidence="1" key="1">
    <citation type="submission" date="2023-10" db="EMBL/GenBank/DDBJ databases">
        <title>Amphibacter perezi, gen. nov., sp. nov. a novel taxa of the family Comamonadaceae, class Betaproteobacteria isolated from the skin microbiota of Pelophylax perezi from different populations.</title>
        <authorList>
            <person name="Costa S."/>
            <person name="Proenca D.N."/>
            <person name="Lopes I."/>
            <person name="Morais P.V."/>
        </authorList>
    </citation>
    <scope>NUCLEOTIDE SEQUENCE</scope>
    <source>
        <strain evidence="1">SL12-8</strain>
    </source>
</reference>
<dbReference type="EMBL" id="JAWDIE010000010">
    <property type="protein sequence ID" value="MEJ7138375.1"/>
    <property type="molecule type" value="Genomic_DNA"/>
</dbReference>